<sequence length="636" mass="70845">MEDSGEINRNHGVFPDWRVGFQHELRGKAIHKIMGNLMEICRVNPNVDKQQILMGAQYFEAKAYHQATSKDDYSRKIYLILLSCKRHKKDNIPVDPLKSNFSSRSHLSYDAACLYQSAQPPTKAQQPPQPQMHQQRFQSPEALPPFAGAVEQKRKHTCLLGGSSTSATLLTVQDDAFDLIEEIHQKIKKMKGIYYRDLLENLRKIVIKLNQLDALPSHQKQPDERRRLIECRDFVQQALSYLGIGKEKIQAQLMGRLIVMERKIRAYLELQPHKSETPLQTLGQKESRHPGGNVELARQHPPCGASMLRNIDNHANQGRQMKSPSIPSVSVQGREQQQLSEMLSPSDAGDNGQQQMTRASVHPEVHAPGTSAMSASSMTVKDAGSDSDQVKETTEKSCKGKRPIELIINAVQSGTPEVLDSSTKDIASVVDLDILSSSARSSRKKIRLDTSNMHVPLTCGHEVEFAAPSTGQCQANLVTSLVQNEIKEINMRLIDTVVSVNEEEVDRSAAQAVEGMIVSFAFIAVSISPNLISKLDLQRMTPIMSLRLLVPLDYPKSSPVLLDKLPDEQSMESGDLPSKAMSKFNKSLQLVSQPISLGTMAKLWDASIREIMLEYAHQYGGGTFSSRVACWQTCVH</sequence>
<feature type="compositionally biased region" description="Basic and acidic residues" evidence="5">
    <location>
        <begin position="388"/>
        <end position="398"/>
    </location>
</feature>
<dbReference type="Proteomes" id="UP001515500">
    <property type="component" value="Chromosome 11"/>
</dbReference>
<feature type="domain" description="ARC105/Med15 mediator subunit C-terminal" evidence="7">
    <location>
        <begin position="530"/>
        <end position="610"/>
    </location>
</feature>
<evidence type="ECO:0000256" key="2">
    <source>
        <dbReference type="ARBA" id="ARBA00023015"/>
    </source>
</evidence>
<feature type="domain" description="Mediator complex subunit 15 KIX" evidence="6">
    <location>
        <begin position="16"/>
        <end position="88"/>
    </location>
</feature>
<dbReference type="AlphaFoldDB" id="A0AB40CAD1"/>
<dbReference type="InterPro" id="IPR048386">
    <property type="entry name" value="Med15_C"/>
</dbReference>
<feature type="region of interest" description="Disordered" evidence="5">
    <location>
        <begin position="275"/>
        <end position="398"/>
    </location>
</feature>
<gene>
    <name evidence="9" type="primary">LOC120272530</name>
</gene>
<evidence type="ECO:0000256" key="3">
    <source>
        <dbReference type="ARBA" id="ARBA00023163"/>
    </source>
</evidence>
<organism evidence="8 9">
    <name type="scientific">Dioscorea cayennensis subsp. rotundata</name>
    <name type="common">White Guinea yam</name>
    <name type="synonym">Dioscorea rotundata</name>
    <dbReference type="NCBI Taxonomy" id="55577"/>
    <lineage>
        <taxon>Eukaryota</taxon>
        <taxon>Viridiplantae</taxon>
        <taxon>Streptophyta</taxon>
        <taxon>Embryophyta</taxon>
        <taxon>Tracheophyta</taxon>
        <taxon>Spermatophyta</taxon>
        <taxon>Magnoliopsida</taxon>
        <taxon>Liliopsida</taxon>
        <taxon>Dioscoreales</taxon>
        <taxon>Dioscoreaceae</taxon>
        <taxon>Dioscorea</taxon>
    </lineage>
</organism>
<proteinExistence type="predicted"/>
<keyword evidence="4" id="KW-0539">Nucleus</keyword>
<keyword evidence="8" id="KW-1185">Reference proteome</keyword>
<comment type="subcellular location">
    <subcellularLocation>
        <location evidence="1">Nucleus</location>
    </subcellularLocation>
</comment>
<accession>A0AB40CAD1</accession>
<evidence type="ECO:0000259" key="7">
    <source>
        <dbReference type="Pfam" id="PF21539"/>
    </source>
</evidence>
<evidence type="ECO:0000313" key="9">
    <source>
        <dbReference type="RefSeq" id="XP_039135303.1"/>
    </source>
</evidence>
<protein>
    <submittedName>
        <fullName evidence="9">Mediator of RNA polymerase II transcription subunit 15a-like</fullName>
    </submittedName>
</protein>
<dbReference type="GO" id="GO:0003713">
    <property type="term" value="F:transcription coactivator activity"/>
    <property type="evidence" value="ECO:0007669"/>
    <property type="project" value="InterPro"/>
</dbReference>
<evidence type="ECO:0000313" key="8">
    <source>
        <dbReference type="Proteomes" id="UP001515500"/>
    </source>
</evidence>
<dbReference type="PANTHER" id="PTHR33137:SF4">
    <property type="entry name" value="MEDIATOR OF RNA POLYMERASE II TRANSCRIPTION SUBUNIT 15A-RELATED"/>
    <property type="match status" value="1"/>
</dbReference>
<reference evidence="9" key="1">
    <citation type="submission" date="2025-08" db="UniProtKB">
        <authorList>
            <consortium name="RefSeq"/>
        </authorList>
    </citation>
    <scope>IDENTIFICATION</scope>
</reference>
<dbReference type="RefSeq" id="XP_039135303.1">
    <property type="nucleotide sequence ID" value="XM_039279369.1"/>
</dbReference>
<dbReference type="GO" id="GO:0005634">
    <property type="term" value="C:nucleus"/>
    <property type="evidence" value="ECO:0007669"/>
    <property type="project" value="UniProtKB-SubCell"/>
</dbReference>
<evidence type="ECO:0000256" key="1">
    <source>
        <dbReference type="ARBA" id="ARBA00004123"/>
    </source>
</evidence>
<evidence type="ECO:0000259" key="6">
    <source>
        <dbReference type="Pfam" id="PF16987"/>
    </source>
</evidence>
<feature type="compositionally biased region" description="Low complexity" evidence="5">
    <location>
        <begin position="119"/>
        <end position="137"/>
    </location>
</feature>
<evidence type="ECO:0000256" key="5">
    <source>
        <dbReference type="SAM" id="MobiDB-lite"/>
    </source>
</evidence>
<dbReference type="InterPro" id="IPR044661">
    <property type="entry name" value="MED15a/b/c-like"/>
</dbReference>
<dbReference type="InterPro" id="IPR036546">
    <property type="entry name" value="MED15_KIX"/>
</dbReference>
<feature type="region of interest" description="Disordered" evidence="5">
    <location>
        <begin position="118"/>
        <end position="137"/>
    </location>
</feature>
<dbReference type="Gene3D" id="1.10.246.20">
    <property type="entry name" value="Coactivator CBP, KIX domain"/>
    <property type="match status" value="1"/>
</dbReference>
<keyword evidence="3" id="KW-0804">Transcription</keyword>
<feature type="compositionally biased region" description="Polar residues" evidence="5">
    <location>
        <begin position="313"/>
        <end position="343"/>
    </location>
</feature>
<dbReference type="Pfam" id="PF16987">
    <property type="entry name" value="KIX_2"/>
    <property type="match status" value="1"/>
</dbReference>
<keyword evidence="2" id="KW-0805">Transcription regulation</keyword>
<dbReference type="Pfam" id="PF21539">
    <property type="entry name" value="Med15_C"/>
    <property type="match status" value="1"/>
</dbReference>
<evidence type="ECO:0000256" key="4">
    <source>
        <dbReference type="ARBA" id="ARBA00023242"/>
    </source>
</evidence>
<dbReference type="PANTHER" id="PTHR33137">
    <property type="entry name" value="MEDIATOR OF RNA POLYMERASE II TRANSCRIPTION SUBUNIT 15A-RELATED"/>
    <property type="match status" value="1"/>
</dbReference>
<dbReference type="GO" id="GO:0031490">
    <property type="term" value="F:chromatin DNA binding"/>
    <property type="evidence" value="ECO:0007669"/>
    <property type="project" value="InterPro"/>
</dbReference>
<name>A0AB40CAD1_DIOCR</name>
<dbReference type="InterPro" id="IPR036529">
    <property type="entry name" value="KIX_dom_sf"/>
</dbReference>
<dbReference type="GeneID" id="120272530"/>